<protein>
    <recommendedName>
        <fullName evidence="6">Tetratricopeptide repeat protein</fullName>
    </recommendedName>
</protein>
<evidence type="ECO:0000313" key="4">
    <source>
        <dbReference type="EMBL" id="KAB5589779.1"/>
    </source>
</evidence>
<evidence type="ECO:0000256" key="3">
    <source>
        <dbReference type="SAM" id="MobiDB-lite"/>
    </source>
</evidence>
<dbReference type="PANTHER" id="PTHR45641:SF19">
    <property type="entry name" value="NEPHROCYSTIN-3"/>
    <property type="match status" value="1"/>
</dbReference>
<feature type="region of interest" description="Disordered" evidence="3">
    <location>
        <begin position="40"/>
        <end position="63"/>
    </location>
</feature>
<proteinExistence type="predicted"/>
<dbReference type="InterPro" id="IPR011990">
    <property type="entry name" value="TPR-like_helical_dom_sf"/>
</dbReference>
<comment type="caution">
    <text evidence="4">The sequence shown here is derived from an EMBL/GenBank/DDBJ whole genome shotgun (WGS) entry which is preliminary data.</text>
</comment>
<evidence type="ECO:0000313" key="5">
    <source>
        <dbReference type="Proteomes" id="UP000383932"/>
    </source>
</evidence>
<accession>A0A5N5QDU0</accession>
<dbReference type="EMBL" id="SSOP01000230">
    <property type="protein sequence ID" value="KAB5589779.1"/>
    <property type="molecule type" value="Genomic_DNA"/>
</dbReference>
<gene>
    <name evidence="4" type="ORF">CTheo_6776</name>
</gene>
<keyword evidence="2" id="KW-0802">TPR repeat</keyword>
<dbReference type="SUPFAM" id="SSF48452">
    <property type="entry name" value="TPR-like"/>
    <property type="match status" value="1"/>
</dbReference>
<keyword evidence="5" id="KW-1185">Reference proteome</keyword>
<organism evidence="4 5">
    <name type="scientific">Ceratobasidium theobromae</name>
    <dbReference type="NCBI Taxonomy" id="1582974"/>
    <lineage>
        <taxon>Eukaryota</taxon>
        <taxon>Fungi</taxon>
        <taxon>Dikarya</taxon>
        <taxon>Basidiomycota</taxon>
        <taxon>Agaricomycotina</taxon>
        <taxon>Agaricomycetes</taxon>
        <taxon>Cantharellales</taxon>
        <taxon>Ceratobasidiaceae</taxon>
        <taxon>Ceratobasidium</taxon>
    </lineage>
</organism>
<evidence type="ECO:0008006" key="6">
    <source>
        <dbReference type="Google" id="ProtNLM"/>
    </source>
</evidence>
<dbReference type="AlphaFoldDB" id="A0A5N5QDU0"/>
<dbReference type="Gene3D" id="1.25.40.10">
    <property type="entry name" value="Tetratricopeptide repeat domain"/>
    <property type="match status" value="2"/>
</dbReference>
<evidence type="ECO:0000256" key="2">
    <source>
        <dbReference type="ARBA" id="ARBA00022803"/>
    </source>
</evidence>
<dbReference type="Proteomes" id="UP000383932">
    <property type="component" value="Unassembled WGS sequence"/>
</dbReference>
<name>A0A5N5QDU0_9AGAM</name>
<reference evidence="4 5" key="1">
    <citation type="journal article" date="2019" name="Fungal Biol. Biotechnol.">
        <title>Draft genome sequence of fastidious pathogen Ceratobasidium theobromae, which causes vascular-streak dieback in Theobroma cacao.</title>
        <authorList>
            <person name="Ali S.S."/>
            <person name="Asman A."/>
            <person name="Shao J."/>
            <person name="Firmansyah A.P."/>
            <person name="Susilo A.W."/>
            <person name="Rosmana A."/>
            <person name="McMahon P."/>
            <person name="Junaid M."/>
            <person name="Guest D."/>
            <person name="Kheng T.Y."/>
            <person name="Meinhardt L.W."/>
            <person name="Bailey B.A."/>
        </authorList>
    </citation>
    <scope>NUCLEOTIDE SEQUENCE [LARGE SCALE GENOMIC DNA]</scope>
    <source>
        <strain evidence="4 5">CT2</strain>
    </source>
</reference>
<dbReference type="Pfam" id="PF13374">
    <property type="entry name" value="TPR_10"/>
    <property type="match status" value="2"/>
</dbReference>
<feature type="compositionally biased region" description="Polar residues" evidence="3">
    <location>
        <begin position="47"/>
        <end position="63"/>
    </location>
</feature>
<sequence>MNRAPQKQSNSLKALKPLRLDALSRGVSLYGLPAGITKKSSKPYRKVSNTGANRKQISSIQPKTSADVDKQGQAYQSLHCLNLNLSKDVLGVGYIEKTTSENKSIPTYDEKQLAPELWSACTLWITHLLELPGPASESVCEQLQEFLTNKFIFWMEFVTAHGHPLFAYKTQQEKSAQFPIKVHFNGVEVVNFLKKLAACLEFMGRTEENLDVYRDRAEIFRHICDESFVFEYRAKFGRALYLLSRALGIQEKFGDAINVSREAVGIQRQLDKEYDTTGTRADLANALHNQSFILNELGHHPEALEAAREANTILKKLVTVEPAKFNPLFVESIGTLANRLSKLKQMEESLEMMRAAVAIRRQLATDDPAEYTPGLGTCLHNLGATLSDMGHGQEALVVKLESVDIYRKLAADHPTAFLDGLAHMLTGLSSEYSLCGEPAKALPISDESVAIYHTLVAKNPGRRTFWLGLRDSLQWLACAHFDTGAIEKAQAIEKELRDIDEHMMILL</sequence>
<dbReference type="OrthoDB" id="3057274at2759"/>
<evidence type="ECO:0000256" key="1">
    <source>
        <dbReference type="ARBA" id="ARBA00022737"/>
    </source>
</evidence>
<keyword evidence="1" id="KW-0677">Repeat</keyword>
<dbReference type="PANTHER" id="PTHR45641">
    <property type="entry name" value="TETRATRICOPEPTIDE REPEAT PROTEIN (AFU_ORTHOLOGUE AFUA_6G03870)"/>
    <property type="match status" value="1"/>
</dbReference>